<keyword evidence="5" id="KW-1185">Reference proteome</keyword>
<gene>
    <name evidence="4" type="ORF">JOC31_001490</name>
</gene>
<dbReference type="Pfam" id="PF00583">
    <property type="entry name" value="Acetyltransf_1"/>
    <property type="match status" value="1"/>
</dbReference>
<keyword evidence="1" id="KW-0808">Transferase</keyword>
<dbReference type="Gene3D" id="3.40.630.30">
    <property type="match status" value="1"/>
</dbReference>
<dbReference type="Proteomes" id="UP000809081">
    <property type="component" value="Unassembled WGS sequence"/>
</dbReference>
<proteinExistence type="predicted"/>
<accession>A0ABS2PNY2</accession>
<evidence type="ECO:0000259" key="3">
    <source>
        <dbReference type="PROSITE" id="PS51186"/>
    </source>
</evidence>
<protein>
    <submittedName>
        <fullName evidence="4">Ribosomal protein S18 acetylase RimI-like enzyme</fullName>
    </submittedName>
</protein>
<sequence>MKIRLALEDELPLVRAFYHSMIDQLQDSPYFLGWEKEVYPTTAYLEESVGKEQLYLGILEDEIVSAMVVNHDCNEGYAKYDWEIEAEPQEVSIIHILGVSPKHAGKGYAKQMLETVFDKAREDQQKAIRLDVLAGNTPAEKLYQRMGFQYKETVQMYYEDTGLTDFHLYEYPL</sequence>
<dbReference type="EMBL" id="JAFBEI010000031">
    <property type="protein sequence ID" value="MBM7636666.1"/>
    <property type="molecule type" value="Genomic_DNA"/>
</dbReference>
<evidence type="ECO:0000313" key="4">
    <source>
        <dbReference type="EMBL" id="MBM7636666.1"/>
    </source>
</evidence>
<dbReference type="InterPro" id="IPR016181">
    <property type="entry name" value="Acyl_CoA_acyltransferase"/>
</dbReference>
<organism evidence="4 5">
    <name type="scientific">Streptococcus saliviloxodontae</name>
    <dbReference type="NCBI Taxonomy" id="1349416"/>
    <lineage>
        <taxon>Bacteria</taxon>
        <taxon>Bacillati</taxon>
        <taxon>Bacillota</taxon>
        <taxon>Bacilli</taxon>
        <taxon>Lactobacillales</taxon>
        <taxon>Streptococcaceae</taxon>
        <taxon>Streptococcus</taxon>
    </lineage>
</organism>
<reference evidence="4 5" key="1">
    <citation type="submission" date="2021-01" db="EMBL/GenBank/DDBJ databases">
        <title>Genomic Encyclopedia of Type Strains, Phase IV (KMG-IV): sequencing the most valuable type-strain genomes for metagenomic binning, comparative biology and taxonomic classification.</title>
        <authorList>
            <person name="Goeker M."/>
        </authorList>
    </citation>
    <scope>NUCLEOTIDE SEQUENCE [LARGE SCALE GENOMIC DNA]</scope>
    <source>
        <strain evidence="4 5">DSM 27513</strain>
    </source>
</reference>
<dbReference type="SUPFAM" id="SSF55729">
    <property type="entry name" value="Acyl-CoA N-acyltransferases (Nat)"/>
    <property type="match status" value="1"/>
</dbReference>
<dbReference type="PROSITE" id="PS51186">
    <property type="entry name" value="GNAT"/>
    <property type="match status" value="1"/>
</dbReference>
<dbReference type="CDD" id="cd04301">
    <property type="entry name" value="NAT_SF"/>
    <property type="match status" value="1"/>
</dbReference>
<feature type="domain" description="N-acetyltransferase" evidence="3">
    <location>
        <begin position="1"/>
        <end position="173"/>
    </location>
</feature>
<evidence type="ECO:0000256" key="2">
    <source>
        <dbReference type="ARBA" id="ARBA00023315"/>
    </source>
</evidence>
<keyword evidence="2" id="KW-0012">Acyltransferase</keyword>
<dbReference type="InterPro" id="IPR000182">
    <property type="entry name" value="GNAT_dom"/>
</dbReference>
<evidence type="ECO:0000313" key="5">
    <source>
        <dbReference type="Proteomes" id="UP000809081"/>
    </source>
</evidence>
<evidence type="ECO:0000256" key="1">
    <source>
        <dbReference type="ARBA" id="ARBA00022679"/>
    </source>
</evidence>
<dbReference type="RefSeq" id="WP_205017535.1">
    <property type="nucleotide sequence ID" value="NZ_JAFBEI010000031.1"/>
</dbReference>
<dbReference type="InterPro" id="IPR050680">
    <property type="entry name" value="YpeA/RimI_acetyltransf"/>
</dbReference>
<name>A0ABS2PNY2_9STRE</name>
<comment type="caution">
    <text evidence="4">The sequence shown here is derived from an EMBL/GenBank/DDBJ whole genome shotgun (WGS) entry which is preliminary data.</text>
</comment>
<dbReference type="PANTHER" id="PTHR43420">
    <property type="entry name" value="ACETYLTRANSFERASE"/>
    <property type="match status" value="1"/>
</dbReference>